<comment type="subunit">
    <text evidence="13">Complex I is composed of 45 different subunits. Interacts with CARD15, but not with CARD4. Interacts with STAT3, but not with STAT1, STAT2 and STAT5A. Interacts with OLFM4.</text>
</comment>
<evidence type="ECO:0000256" key="7">
    <source>
        <dbReference type="ARBA" id="ARBA00022792"/>
    </source>
</evidence>
<dbReference type="AlphaFoldDB" id="A0A6A4VAN7"/>
<protein>
    <recommendedName>
        <fullName evidence="3 14">NADH dehydrogenase [ubiquinone] 1 alpha subcomplex subunit 13</fullName>
    </recommendedName>
</protein>
<proteinExistence type="inferred from homology"/>
<keyword evidence="16" id="KW-1185">Reference proteome</keyword>
<dbReference type="InterPro" id="IPR009346">
    <property type="entry name" value="GRIM-19"/>
</dbReference>
<evidence type="ECO:0000256" key="4">
    <source>
        <dbReference type="ARBA" id="ARBA00022448"/>
    </source>
</evidence>
<dbReference type="EMBL" id="VIIS01002172">
    <property type="protein sequence ID" value="KAF0287688.1"/>
    <property type="molecule type" value="Genomic_DNA"/>
</dbReference>
<evidence type="ECO:0000256" key="6">
    <source>
        <dbReference type="ARBA" id="ARBA00022692"/>
    </source>
</evidence>
<keyword evidence="9 14" id="KW-1133">Transmembrane helix</keyword>
<comment type="subcellular location">
    <subcellularLocation>
        <location evidence="1 14">Mitochondrion inner membrane</location>
        <topology evidence="1 14">Single-pass membrane protein</topology>
        <orientation evidence="1 14">Matrix side</orientation>
    </subcellularLocation>
</comment>
<evidence type="ECO:0000256" key="12">
    <source>
        <dbReference type="ARBA" id="ARBA00045908"/>
    </source>
</evidence>
<keyword evidence="11 14" id="KW-0472">Membrane</keyword>
<sequence>MAGVKQDMPPPGGYAAVNWTRVPAKKFFTGYQMIAGYLGLFAFGFWLTHRMHKVFKNRKIEQRSSHNAIFPILLAERDREYLKQLSRNREEEARLMKDVPGWKVGQLYDLPIYERPNRGFTDPEICEFYAHADPKYLWQRMEYGMFK</sequence>
<gene>
    <name evidence="15" type="primary">NDUFA13</name>
    <name evidence="15" type="ORF">FJT64_013900</name>
</gene>
<comment type="function">
    <text evidence="14">Complex I functions in the transfer of electrons from NADH to the respiratory chain. Accessory subunit of the mitochondrial membrane respiratory chain NADH dehydrogenase (Complex I), that is believed not to be involved in catalysis.</text>
</comment>
<evidence type="ECO:0000256" key="14">
    <source>
        <dbReference type="RuleBase" id="RU368034"/>
    </source>
</evidence>
<evidence type="ECO:0000256" key="2">
    <source>
        <dbReference type="ARBA" id="ARBA00007312"/>
    </source>
</evidence>
<evidence type="ECO:0000256" key="13">
    <source>
        <dbReference type="ARBA" id="ARBA00046797"/>
    </source>
</evidence>
<keyword evidence="4 14" id="KW-0813">Transport</keyword>
<dbReference type="OrthoDB" id="3308at2759"/>
<comment type="similarity">
    <text evidence="2 14">Belongs to the complex I NDUFA13 subunit family.</text>
</comment>
<dbReference type="Pfam" id="PF06212">
    <property type="entry name" value="GRIM-19"/>
    <property type="match status" value="1"/>
</dbReference>
<evidence type="ECO:0000256" key="9">
    <source>
        <dbReference type="ARBA" id="ARBA00022989"/>
    </source>
</evidence>
<evidence type="ECO:0000256" key="11">
    <source>
        <dbReference type="ARBA" id="ARBA00023136"/>
    </source>
</evidence>
<keyword evidence="5 14" id="KW-0679">Respiratory chain</keyword>
<keyword evidence="10 14" id="KW-0496">Mitochondrion</keyword>
<evidence type="ECO:0000313" key="15">
    <source>
        <dbReference type="EMBL" id="KAF0287688.1"/>
    </source>
</evidence>
<feature type="transmembrane region" description="Helical" evidence="14">
    <location>
        <begin position="28"/>
        <end position="48"/>
    </location>
</feature>
<dbReference type="Proteomes" id="UP000440578">
    <property type="component" value="Unassembled WGS sequence"/>
</dbReference>
<dbReference type="PANTHER" id="PTHR12966">
    <property type="entry name" value="NADH DEHYDROGENASE UBIQUINONE 1 ALPHA SUBCOMPLEX SUBUNIT 13"/>
    <property type="match status" value="1"/>
</dbReference>
<name>A0A6A4VAN7_AMPAM</name>
<evidence type="ECO:0000256" key="8">
    <source>
        <dbReference type="ARBA" id="ARBA00022982"/>
    </source>
</evidence>
<keyword evidence="6 14" id="KW-0812">Transmembrane</keyword>
<keyword evidence="8 14" id="KW-0249">Electron transport</keyword>
<evidence type="ECO:0000313" key="16">
    <source>
        <dbReference type="Proteomes" id="UP000440578"/>
    </source>
</evidence>
<comment type="caution">
    <text evidence="15">The sequence shown here is derived from an EMBL/GenBank/DDBJ whole genome shotgun (WGS) entry which is preliminary data.</text>
</comment>
<evidence type="ECO:0000256" key="3">
    <source>
        <dbReference type="ARBA" id="ARBA00018192"/>
    </source>
</evidence>
<keyword evidence="15" id="KW-0830">Ubiquinone</keyword>
<evidence type="ECO:0000256" key="1">
    <source>
        <dbReference type="ARBA" id="ARBA00004298"/>
    </source>
</evidence>
<keyword evidence="7 14" id="KW-0999">Mitochondrion inner membrane</keyword>
<reference evidence="15 16" key="1">
    <citation type="submission" date="2019-07" db="EMBL/GenBank/DDBJ databases">
        <title>Draft genome assembly of a fouling barnacle, Amphibalanus amphitrite (Darwin, 1854): The first reference genome for Thecostraca.</title>
        <authorList>
            <person name="Kim W."/>
        </authorList>
    </citation>
    <scope>NUCLEOTIDE SEQUENCE [LARGE SCALE GENOMIC DNA]</scope>
    <source>
        <strain evidence="15">SNU_AA5</strain>
        <tissue evidence="15">Soma without cirri and trophi</tissue>
    </source>
</reference>
<dbReference type="PANTHER" id="PTHR12966:SF0">
    <property type="entry name" value="NADH DEHYDROGENASE [UBIQUINONE] 1 ALPHA SUBCOMPLEX SUBUNIT 13"/>
    <property type="match status" value="1"/>
</dbReference>
<dbReference type="GO" id="GO:0045271">
    <property type="term" value="C:respiratory chain complex I"/>
    <property type="evidence" value="ECO:0007669"/>
    <property type="project" value="UniProtKB-UniRule"/>
</dbReference>
<accession>A0A6A4VAN7</accession>
<evidence type="ECO:0000256" key="5">
    <source>
        <dbReference type="ARBA" id="ARBA00022660"/>
    </source>
</evidence>
<comment type="function">
    <text evidence="12">Accessory subunit of the mitochondrial membrane respiratory chain NADH dehydrogenase (Complex I), that is believed not to be involved in catalysis. Complex I functions in the transfer of electrons from NADH to the respiratory chain. The immediate electron acceptor for the enzyme is believed to be ubiquinone. Involved in the interferon/all-trans-retinoic acid (IFN/RA) induced cell death. This apoptotic activity is inhibited by interaction with viral IRF1. Prevents the transactivation of STAT3 target genes. May play a role in CARD15-mediated innate mucosal responses and serve to regulate intestinal epithelial cell responses to microbes.</text>
</comment>
<organism evidence="15 16">
    <name type="scientific">Amphibalanus amphitrite</name>
    <name type="common">Striped barnacle</name>
    <name type="synonym">Balanus amphitrite</name>
    <dbReference type="NCBI Taxonomy" id="1232801"/>
    <lineage>
        <taxon>Eukaryota</taxon>
        <taxon>Metazoa</taxon>
        <taxon>Ecdysozoa</taxon>
        <taxon>Arthropoda</taxon>
        <taxon>Crustacea</taxon>
        <taxon>Multicrustacea</taxon>
        <taxon>Cirripedia</taxon>
        <taxon>Thoracica</taxon>
        <taxon>Thoracicalcarea</taxon>
        <taxon>Balanomorpha</taxon>
        <taxon>Balanoidea</taxon>
        <taxon>Balanidae</taxon>
        <taxon>Amphibalaninae</taxon>
        <taxon>Amphibalanus</taxon>
    </lineage>
</organism>
<evidence type="ECO:0000256" key="10">
    <source>
        <dbReference type="ARBA" id="ARBA00023128"/>
    </source>
</evidence>
<dbReference type="GO" id="GO:0005743">
    <property type="term" value="C:mitochondrial inner membrane"/>
    <property type="evidence" value="ECO:0007669"/>
    <property type="project" value="UniProtKB-SubCell"/>
</dbReference>